<feature type="region of interest" description="Disordered" evidence="1">
    <location>
        <begin position="246"/>
        <end position="266"/>
    </location>
</feature>
<name>A0A9C6XRH9_FRAOC</name>
<organism evidence="2 3">
    <name type="scientific">Frankliniella occidentalis</name>
    <name type="common">Western flower thrips</name>
    <name type="synonym">Euthrips occidentalis</name>
    <dbReference type="NCBI Taxonomy" id="133901"/>
    <lineage>
        <taxon>Eukaryota</taxon>
        <taxon>Metazoa</taxon>
        <taxon>Ecdysozoa</taxon>
        <taxon>Arthropoda</taxon>
        <taxon>Hexapoda</taxon>
        <taxon>Insecta</taxon>
        <taxon>Pterygota</taxon>
        <taxon>Neoptera</taxon>
        <taxon>Paraneoptera</taxon>
        <taxon>Thysanoptera</taxon>
        <taxon>Terebrantia</taxon>
        <taxon>Thripoidea</taxon>
        <taxon>Thripidae</taxon>
        <taxon>Frankliniella</taxon>
    </lineage>
</organism>
<dbReference type="KEGG" id="foc:127750532"/>
<dbReference type="OrthoDB" id="6587753at2759"/>
<keyword evidence="2" id="KW-1185">Reference proteome</keyword>
<gene>
    <name evidence="3" type="primary">LOC127750532</name>
</gene>
<sequence>MTKSDRVCSEHFLPTEWSAFYETKLPDGTVHRIKRGRAILNPGVTPSIFKDYPSYYQKHKSERKPPTTSATDNVQFQSAPEITPSDDCTTFETPSCDTNHTTTDPEIPCTNEVWDLLKNIQMPLGWIVTRNVENASCLLAHMSSEQVTDKNSYNFTMDKYINFLSNPPNFCEVKIQGVLYPTVTSIVKTEEDVRNLLSLVDSLRVCGGTGNGNKLFSKGCTGALYPKSNFERCAFCHAEKDRLRQKEKRAEKVEERKEKKKKKIASTMKSLRKSKARLILKVNALYI</sequence>
<dbReference type="GeneID" id="127750532"/>
<feature type="compositionally biased region" description="Basic and acidic residues" evidence="1">
    <location>
        <begin position="246"/>
        <end position="257"/>
    </location>
</feature>
<dbReference type="RefSeq" id="XP_052128415.1">
    <property type="nucleotide sequence ID" value="XM_052272455.1"/>
</dbReference>
<evidence type="ECO:0000313" key="2">
    <source>
        <dbReference type="Proteomes" id="UP000504606"/>
    </source>
</evidence>
<reference evidence="3" key="1">
    <citation type="submission" date="2025-08" db="UniProtKB">
        <authorList>
            <consortium name="RefSeq"/>
        </authorList>
    </citation>
    <scope>IDENTIFICATION</scope>
    <source>
        <tissue evidence="3">Whole organism</tissue>
    </source>
</reference>
<proteinExistence type="predicted"/>
<dbReference type="AlphaFoldDB" id="A0A9C6XRH9"/>
<dbReference type="Proteomes" id="UP000504606">
    <property type="component" value="Unplaced"/>
</dbReference>
<evidence type="ECO:0000256" key="1">
    <source>
        <dbReference type="SAM" id="MobiDB-lite"/>
    </source>
</evidence>
<evidence type="ECO:0000313" key="3">
    <source>
        <dbReference type="RefSeq" id="XP_052128415.1"/>
    </source>
</evidence>
<accession>A0A9C6XRH9</accession>
<protein>
    <submittedName>
        <fullName evidence="3">Uncharacterized protein LOC127750532</fullName>
    </submittedName>
</protein>